<dbReference type="PANTHER" id="PTHR11080:SF2">
    <property type="entry name" value="LD05707P"/>
    <property type="match status" value="1"/>
</dbReference>
<comment type="caution">
    <text evidence="4">The sequence shown here is derived from an EMBL/GenBank/DDBJ whole genome shotgun (WGS) entry which is preliminary data.</text>
</comment>
<feature type="signal peptide" evidence="3">
    <location>
        <begin position="1"/>
        <end position="21"/>
    </location>
</feature>
<keyword evidence="3" id="KW-0732">Signal</keyword>
<gene>
    <name evidence="4" type="ORF">CCMP2556_LOCUS54270</name>
</gene>
<sequence>MARSACLFQVSLSCFLSWALRDETRFSLELNAEEVEGPCASFVMSKLKEIAGVEDPGARIGAVLADQAFLEGCCDRTEYDDFIAAEAAPVDGLPLFTEHTALVIVDMQRDFTEGSFAQPCWAKTGARFLSKMLETIEEAKAAGSLIIATKDFHPFNHCSFAGESSCMNKKDLKEESALSRYVNEFPSHCSFSMKGRYAMPQKASGTPFCQGMEELGVKMPFCRDDFVGADLEPRILQALAKCEAKQVEVVYKGFNPTYDSFSAMHHAASSDEHERNNTGAFALEENRSRACHGKWEVNATCYPTVEQLKTTDGLRNFSSILMTRGIKKIVTVGLVYDYCVKETAIFTRENMPEMEVIVLSHLTRPSFDGKPGAPYTAALCDGRDLGNGFCSEGGGTKAAHQKVLADYKSNDVAFVREKQNQYVEDDSKQSQEDE</sequence>
<dbReference type="Gene3D" id="3.40.50.850">
    <property type="entry name" value="Isochorismatase-like"/>
    <property type="match status" value="1"/>
</dbReference>
<dbReference type="SUPFAM" id="SSF52499">
    <property type="entry name" value="Isochorismatase-like hydrolases"/>
    <property type="match status" value="2"/>
</dbReference>
<name>A0ABP0SWE5_9DINO</name>
<evidence type="ECO:0000256" key="1">
    <source>
        <dbReference type="ARBA" id="ARBA00006336"/>
    </source>
</evidence>
<proteinExistence type="inferred from homology"/>
<protein>
    <recommendedName>
        <fullName evidence="6">Nicotinamidase</fullName>
    </recommendedName>
</protein>
<dbReference type="Proteomes" id="UP001642484">
    <property type="component" value="Unassembled WGS sequence"/>
</dbReference>
<feature type="chain" id="PRO_5045830742" description="Nicotinamidase" evidence="3">
    <location>
        <begin position="22"/>
        <end position="434"/>
    </location>
</feature>
<evidence type="ECO:0008006" key="6">
    <source>
        <dbReference type="Google" id="ProtNLM"/>
    </source>
</evidence>
<evidence type="ECO:0000313" key="5">
    <source>
        <dbReference type="Proteomes" id="UP001642484"/>
    </source>
</evidence>
<reference evidence="4 5" key="1">
    <citation type="submission" date="2024-02" db="EMBL/GenBank/DDBJ databases">
        <authorList>
            <person name="Chen Y."/>
            <person name="Shah S."/>
            <person name="Dougan E. K."/>
            <person name="Thang M."/>
            <person name="Chan C."/>
        </authorList>
    </citation>
    <scope>NUCLEOTIDE SEQUENCE [LARGE SCALE GENOMIC DNA]</scope>
</reference>
<evidence type="ECO:0000313" key="4">
    <source>
        <dbReference type="EMBL" id="CAK9116784.1"/>
    </source>
</evidence>
<dbReference type="InterPro" id="IPR036380">
    <property type="entry name" value="Isochorismatase-like_sf"/>
</dbReference>
<comment type="similarity">
    <text evidence="1">Belongs to the isochorismatase family.</text>
</comment>
<evidence type="ECO:0000256" key="2">
    <source>
        <dbReference type="ARBA" id="ARBA00022801"/>
    </source>
</evidence>
<evidence type="ECO:0000256" key="3">
    <source>
        <dbReference type="SAM" id="SignalP"/>
    </source>
</evidence>
<dbReference type="InterPro" id="IPR052347">
    <property type="entry name" value="Isochorismatase_Nicotinamidase"/>
</dbReference>
<accession>A0ABP0SWE5</accession>
<keyword evidence="2" id="KW-0378">Hydrolase</keyword>
<keyword evidence="5" id="KW-1185">Reference proteome</keyword>
<organism evidence="4 5">
    <name type="scientific">Durusdinium trenchii</name>
    <dbReference type="NCBI Taxonomy" id="1381693"/>
    <lineage>
        <taxon>Eukaryota</taxon>
        <taxon>Sar</taxon>
        <taxon>Alveolata</taxon>
        <taxon>Dinophyceae</taxon>
        <taxon>Suessiales</taxon>
        <taxon>Symbiodiniaceae</taxon>
        <taxon>Durusdinium</taxon>
    </lineage>
</organism>
<dbReference type="EMBL" id="CAXAMN010028506">
    <property type="protein sequence ID" value="CAK9116784.1"/>
    <property type="molecule type" value="Genomic_DNA"/>
</dbReference>
<dbReference type="PANTHER" id="PTHR11080">
    <property type="entry name" value="PYRAZINAMIDASE/NICOTINAMIDASE"/>
    <property type="match status" value="1"/>
</dbReference>